<dbReference type="Gene3D" id="3.60.15.10">
    <property type="entry name" value="Ribonuclease Z/Hydroxyacylglutathione hydrolase-like"/>
    <property type="match status" value="1"/>
</dbReference>
<evidence type="ECO:0000313" key="2">
    <source>
        <dbReference type="EMBL" id="SMG31901.1"/>
    </source>
</evidence>
<evidence type="ECO:0000313" key="3">
    <source>
        <dbReference type="Proteomes" id="UP000192980"/>
    </source>
</evidence>
<dbReference type="InterPro" id="IPR052533">
    <property type="entry name" value="WalJ/YycJ-like"/>
</dbReference>
<dbReference type="InterPro" id="IPR001279">
    <property type="entry name" value="Metallo-B-lactamas"/>
</dbReference>
<dbReference type="Pfam" id="PF12706">
    <property type="entry name" value="Lactamase_B_2"/>
    <property type="match status" value="1"/>
</dbReference>
<dbReference type="EMBL" id="FXAU01000003">
    <property type="protein sequence ID" value="SMG31901.1"/>
    <property type="molecule type" value="Genomic_DNA"/>
</dbReference>
<evidence type="ECO:0000259" key="1">
    <source>
        <dbReference type="SMART" id="SM00849"/>
    </source>
</evidence>
<name>A0A1X7JUB9_9SPHI</name>
<sequence length="244" mass="27190">MRLHIINSNSDGNCYLFTDNEGNTLIVECGVRFEKIKQALNFDLSRVVGSLVTHEHGDHCKGAKDAVKAGIDVYATVGTIKGLKFESHRLIAIPKGKAFNLGPFSVIAFDTHHDVNEPCGFLIKHEEMGTTLFLTDTIYCDFSFCGLNNILIEANYSQDIIDEKLSGNRFLRNRVIQSHMSIETCIETLKANDLRAVNNIVLIHLSDRNSDAKVFKQRIEDATLKTVSIATAGLTLENFDLLPF</sequence>
<dbReference type="InterPro" id="IPR036866">
    <property type="entry name" value="RibonucZ/Hydroxyglut_hydro"/>
</dbReference>
<dbReference type="SUPFAM" id="SSF56281">
    <property type="entry name" value="Metallo-hydrolase/oxidoreductase"/>
    <property type="match status" value="1"/>
</dbReference>
<dbReference type="PANTHER" id="PTHR47619:SF1">
    <property type="entry name" value="EXODEOXYRIBONUCLEASE WALJ"/>
    <property type="match status" value="1"/>
</dbReference>
<keyword evidence="3" id="KW-1185">Reference proteome</keyword>
<proteinExistence type="predicted"/>
<reference evidence="2 3" key="1">
    <citation type="submission" date="2017-04" db="EMBL/GenBank/DDBJ databases">
        <authorList>
            <person name="Afonso C.L."/>
            <person name="Miller P.J."/>
            <person name="Scott M.A."/>
            <person name="Spackman E."/>
            <person name="Goraichik I."/>
            <person name="Dimitrov K.M."/>
            <person name="Suarez D.L."/>
            <person name="Swayne D.E."/>
        </authorList>
    </citation>
    <scope>NUCLEOTIDE SEQUENCE [LARGE SCALE GENOMIC DNA]</scope>
    <source>
        <strain evidence="2 3">DSM 22418</strain>
    </source>
</reference>
<dbReference type="RefSeq" id="WP_085472940.1">
    <property type="nucleotide sequence ID" value="NZ_FXAU01000003.1"/>
</dbReference>
<dbReference type="STRING" id="561061.SAMN05660862_2220"/>
<dbReference type="SMART" id="SM00849">
    <property type="entry name" value="Lactamase_B"/>
    <property type="match status" value="1"/>
</dbReference>
<dbReference type="AlphaFoldDB" id="A0A1X7JUB9"/>
<organism evidence="2 3">
    <name type="scientific">Sphingobacterium psychroaquaticum</name>
    <dbReference type="NCBI Taxonomy" id="561061"/>
    <lineage>
        <taxon>Bacteria</taxon>
        <taxon>Pseudomonadati</taxon>
        <taxon>Bacteroidota</taxon>
        <taxon>Sphingobacteriia</taxon>
        <taxon>Sphingobacteriales</taxon>
        <taxon>Sphingobacteriaceae</taxon>
        <taxon>Sphingobacterium</taxon>
    </lineage>
</organism>
<dbReference type="OrthoDB" id="9781189at2"/>
<protein>
    <submittedName>
        <fullName evidence="2">Phosphoribosyl 1,2-cyclic phosphodiesterase</fullName>
    </submittedName>
</protein>
<dbReference type="PANTHER" id="PTHR47619">
    <property type="entry name" value="METALLO-HYDROLASE YYCJ-RELATED"/>
    <property type="match status" value="1"/>
</dbReference>
<dbReference type="Proteomes" id="UP000192980">
    <property type="component" value="Unassembled WGS sequence"/>
</dbReference>
<gene>
    <name evidence="2" type="ORF">SAMN05660862_2220</name>
</gene>
<feature type="domain" description="Metallo-beta-lactamase" evidence="1">
    <location>
        <begin position="11"/>
        <end position="179"/>
    </location>
</feature>
<accession>A0A1X7JUB9</accession>